<name>A0A1V9Z7P3_9STRA</name>
<dbReference type="GO" id="GO:0000028">
    <property type="term" value="P:ribosomal small subunit assembly"/>
    <property type="evidence" value="ECO:0007669"/>
    <property type="project" value="UniProtKB-UniRule"/>
</dbReference>
<keyword evidence="8" id="KW-0175">Coiled coil</keyword>
<gene>
    <name evidence="9" type="ORF">THRCLA_08272</name>
</gene>
<dbReference type="Gene3D" id="3.40.50.10490">
    <property type="entry name" value="Glucose-6-phosphate isomerase like protein, domain 1"/>
    <property type="match status" value="1"/>
</dbReference>
<keyword evidence="10" id="KW-1185">Reference proteome</keyword>
<dbReference type="EMBL" id="JNBS01002212">
    <property type="protein sequence ID" value="OQR94016.1"/>
    <property type="molecule type" value="Genomic_DNA"/>
</dbReference>
<sequence length="928" mass="102159">MLTQREEDIQKMLAAMVHIGTRNADAQMGEYIWRRRNDGIHIINVGKTWEKLMLAAKVIVAIENPADVIAISARPYGQRAVLKFAQYTGCNAIAGRFTPGTFTNQITKQFREPRLLIITDPRTDAQPVRESAYVNVPVIAFCDSDSPLRYVDVAIPANNKGKLSIGLLYWLLAREVLRLRGTISRALPWDVAVDLFFYRDPEELEKAEEAQTGAADETSTRAGWNNENAAAEVAAEAPTLYTAEPTTEWGTAGGEWGADASAGSLSIDKLHNNRLNMSVVAPQDIDISILTKELEIAFADQLVKCTSVIYRELQSDHEAALQNQMKSYQEILDLVDLKLDAFKQEMEQRMQYRLDAFQKAITQALYDKMQQEISSETCGRDEEIAVAKDFKENDDQLDETQDEIKDSQESISIVENSAEDAAMVPAVELAPIPPSNVVTYLLGHLQTQNCKLAECIKGDTLESSQLEAHIKQLCSGLHQIGFRSNDRLVVLSTSPLRMCCVILAAWAMGGLIEFWPINFSMIPPERNRPEFALIDLGSDMVLSKALLPFTKLISLADGQLAADFQYMDLMSTTTCSVNIASWPIALATCTYDSITSSWHYDEYNHEQLIQEVNQNCTILSSKSTILQTLPLSTPRAMLVGILPALLSGASICLLDSQSISGPILSKTLTLYKPSLVIVASTDTIHLAKVGEAIVHIDLVVCMGTSVPNLPRALRGLLNMTSKFNPKMKFQRVFSTKTGIATTSEPTELPIPPPLVHSVGLSSGSGDVVIQSIATNEILGPKQVGELHLKSLDSKLIRSGILAYMDTENQLHLIGSRDGILKLGAETTTALELEEIVASHPLVEDAVVICQSEPQPNLAVYVKLSATAVAYTMDALQSIQAYAIKQLPKQKQFHLLISVNCIPRDDVGNAYRQLVVDSVNMIQSLEIQL</sequence>
<dbReference type="FunFam" id="3.40.50.10490:FF:000017">
    <property type="entry name" value="40S ribosomal protein SA"/>
    <property type="match status" value="1"/>
</dbReference>
<evidence type="ECO:0000256" key="4">
    <source>
        <dbReference type="ARBA" id="ARBA00022980"/>
    </source>
</evidence>
<dbReference type="Proteomes" id="UP000243217">
    <property type="component" value="Unassembled WGS sequence"/>
</dbReference>
<dbReference type="OrthoDB" id="414863at2759"/>
<evidence type="ECO:0000256" key="1">
    <source>
        <dbReference type="ARBA" id="ARBA00004496"/>
    </source>
</evidence>
<proteinExistence type="inferred from homology"/>
<dbReference type="InterPro" id="IPR027498">
    <property type="entry name" value="Ribosomal_uS2_euk"/>
</dbReference>
<dbReference type="InterPro" id="IPR005707">
    <property type="entry name" value="Ribosomal_uS2_euk/arc"/>
</dbReference>
<dbReference type="PANTHER" id="PTHR11489">
    <property type="entry name" value="40S RIBOSOMAL PROTEIN SA"/>
    <property type="match status" value="1"/>
</dbReference>
<evidence type="ECO:0000313" key="9">
    <source>
        <dbReference type="EMBL" id="OQR94016.1"/>
    </source>
</evidence>
<dbReference type="SUPFAM" id="SSF52313">
    <property type="entry name" value="Ribosomal protein S2"/>
    <property type="match status" value="1"/>
</dbReference>
<evidence type="ECO:0000256" key="8">
    <source>
        <dbReference type="SAM" id="Coils"/>
    </source>
</evidence>
<evidence type="ECO:0000313" key="10">
    <source>
        <dbReference type="Proteomes" id="UP000243217"/>
    </source>
</evidence>
<comment type="function">
    <text evidence="6">Required for the assembly and/or stability of the 40S ribosomal subunit. Required for the processing of the 20S rRNA-precursor to mature 18S rRNA in a late step of the maturation of 40S ribosomal subunits.</text>
</comment>
<keyword evidence="4 6" id="KW-0689">Ribosomal protein</keyword>
<dbReference type="PROSITE" id="PS00963">
    <property type="entry name" value="RIBOSOMAL_S2_2"/>
    <property type="match status" value="1"/>
</dbReference>
<dbReference type="AlphaFoldDB" id="A0A1V9Z7P3"/>
<dbReference type="InterPro" id="IPR042099">
    <property type="entry name" value="ANL_N_sf"/>
</dbReference>
<dbReference type="InterPro" id="IPR018130">
    <property type="entry name" value="Ribosomal_uS2_CS"/>
</dbReference>
<dbReference type="SUPFAM" id="SSF56801">
    <property type="entry name" value="Acetyl-CoA synthetase-like"/>
    <property type="match status" value="1"/>
</dbReference>
<dbReference type="HAMAP" id="MF_03015">
    <property type="entry name" value="Ribosomal_S2_euk"/>
    <property type="match status" value="1"/>
</dbReference>
<dbReference type="GO" id="GO:0022627">
    <property type="term" value="C:cytosolic small ribosomal subunit"/>
    <property type="evidence" value="ECO:0007669"/>
    <property type="project" value="UniProtKB-UniRule"/>
</dbReference>
<comment type="subcellular location">
    <subcellularLocation>
        <location evidence="1 6">Cytoplasm</location>
    </subcellularLocation>
</comment>
<dbReference type="Gene3D" id="3.40.50.12780">
    <property type="entry name" value="N-terminal domain of ligase-like"/>
    <property type="match status" value="1"/>
</dbReference>
<dbReference type="Gene3D" id="3.30.300.30">
    <property type="match status" value="1"/>
</dbReference>
<protein>
    <recommendedName>
        <fullName evidence="6">Small ribosomal subunit protein uS2</fullName>
    </recommendedName>
</protein>
<dbReference type="PRINTS" id="PR00395">
    <property type="entry name" value="RIBOSOMALS2"/>
</dbReference>
<evidence type="ECO:0000256" key="6">
    <source>
        <dbReference type="HAMAP-Rule" id="MF_03015"/>
    </source>
</evidence>
<evidence type="ECO:0000256" key="2">
    <source>
        <dbReference type="ARBA" id="ARBA00006242"/>
    </source>
</evidence>
<dbReference type="CDD" id="cd01425">
    <property type="entry name" value="RPS2"/>
    <property type="match status" value="1"/>
</dbReference>
<dbReference type="Pfam" id="PF00318">
    <property type="entry name" value="Ribosomal_S2"/>
    <property type="match status" value="1"/>
</dbReference>
<evidence type="ECO:0000256" key="3">
    <source>
        <dbReference type="ARBA" id="ARBA00022490"/>
    </source>
</evidence>
<dbReference type="InterPro" id="IPR045851">
    <property type="entry name" value="AMP-bd_C_sf"/>
</dbReference>
<dbReference type="STRING" id="74557.A0A1V9Z7P3"/>
<dbReference type="InterPro" id="IPR023591">
    <property type="entry name" value="Ribosomal_uS2_flav_dom_sf"/>
</dbReference>
<organism evidence="9 10">
    <name type="scientific">Thraustotheca clavata</name>
    <dbReference type="NCBI Taxonomy" id="74557"/>
    <lineage>
        <taxon>Eukaryota</taxon>
        <taxon>Sar</taxon>
        <taxon>Stramenopiles</taxon>
        <taxon>Oomycota</taxon>
        <taxon>Saprolegniomycetes</taxon>
        <taxon>Saprolegniales</taxon>
        <taxon>Achlyaceae</taxon>
        <taxon>Thraustotheca</taxon>
    </lineage>
</organism>
<comment type="similarity">
    <text evidence="2 6 7">Belongs to the universal ribosomal protein uS2 family.</text>
</comment>
<feature type="coiled-coil region" evidence="8">
    <location>
        <begin position="390"/>
        <end position="417"/>
    </location>
</feature>
<keyword evidence="3 6" id="KW-0963">Cytoplasm</keyword>
<dbReference type="NCBIfam" id="TIGR01012">
    <property type="entry name" value="uS2_euk_arch"/>
    <property type="match status" value="1"/>
</dbReference>
<keyword evidence="5 6" id="KW-0687">Ribonucleoprotein</keyword>
<evidence type="ECO:0000256" key="7">
    <source>
        <dbReference type="RuleBase" id="RU003631"/>
    </source>
</evidence>
<dbReference type="InterPro" id="IPR001865">
    <property type="entry name" value="Ribosomal_uS2"/>
</dbReference>
<comment type="subunit">
    <text evidence="6">Component of the small ribosomal subunit. Mature ribosomes consist of a small (40S) and a large (60S) subunit. The 40S subunit contains about 33 different proteins and 1 molecule of RNA (18S). The 60S subunit contains about 49 different proteins and 3 molecules of RNA (25S, 5.8S and 5S). Interacts with ribosomal protein S21.</text>
</comment>
<comment type="caution">
    <text evidence="9">The sequence shown here is derived from an EMBL/GenBank/DDBJ whole genome shotgun (WGS) entry which is preliminary data.</text>
</comment>
<dbReference type="GO" id="GO:0003735">
    <property type="term" value="F:structural constituent of ribosome"/>
    <property type="evidence" value="ECO:0007669"/>
    <property type="project" value="UniProtKB-UniRule"/>
</dbReference>
<accession>A0A1V9Z7P3</accession>
<dbReference type="GO" id="GO:0006412">
    <property type="term" value="P:translation"/>
    <property type="evidence" value="ECO:0007669"/>
    <property type="project" value="UniProtKB-UniRule"/>
</dbReference>
<evidence type="ECO:0000256" key="5">
    <source>
        <dbReference type="ARBA" id="ARBA00023274"/>
    </source>
</evidence>
<reference evidence="9 10" key="1">
    <citation type="journal article" date="2014" name="Genome Biol. Evol.">
        <title>The secreted proteins of Achlya hypogyna and Thraustotheca clavata identify the ancestral oomycete secretome and reveal gene acquisitions by horizontal gene transfer.</title>
        <authorList>
            <person name="Misner I."/>
            <person name="Blouin N."/>
            <person name="Leonard G."/>
            <person name="Richards T.A."/>
            <person name="Lane C.E."/>
        </authorList>
    </citation>
    <scope>NUCLEOTIDE SEQUENCE [LARGE SCALE GENOMIC DNA]</scope>
    <source>
        <strain evidence="9 10">ATCC 34112</strain>
    </source>
</reference>